<gene>
    <name evidence="1" type="ORF">GMARGA_LOCUS30359</name>
</gene>
<reference evidence="1 2" key="1">
    <citation type="submission" date="2021-06" db="EMBL/GenBank/DDBJ databases">
        <authorList>
            <person name="Kallberg Y."/>
            <person name="Tangrot J."/>
            <person name="Rosling A."/>
        </authorList>
    </citation>
    <scope>NUCLEOTIDE SEQUENCE [LARGE SCALE GENOMIC DNA]</scope>
    <source>
        <strain evidence="1 2">120-4 pot B 10/14</strain>
    </source>
</reference>
<organism evidence="1 2">
    <name type="scientific">Gigaspora margarita</name>
    <dbReference type="NCBI Taxonomy" id="4874"/>
    <lineage>
        <taxon>Eukaryota</taxon>
        <taxon>Fungi</taxon>
        <taxon>Fungi incertae sedis</taxon>
        <taxon>Mucoromycota</taxon>
        <taxon>Glomeromycotina</taxon>
        <taxon>Glomeromycetes</taxon>
        <taxon>Diversisporales</taxon>
        <taxon>Gigasporaceae</taxon>
        <taxon>Gigaspora</taxon>
    </lineage>
</organism>
<accession>A0ABN7WFF8</accession>
<dbReference type="EMBL" id="CAJVQB010042614">
    <property type="protein sequence ID" value="CAG8830546.1"/>
    <property type="molecule type" value="Genomic_DNA"/>
</dbReference>
<dbReference type="Proteomes" id="UP000789901">
    <property type="component" value="Unassembled WGS sequence"/>
</dbReference>
<keyword evidence="2" id="KW-1185">Reference proteome</keyword>
<comment type="caution">
    <text evidence="1">The sequence shown here is derived from an EMBL/GenBank/DDBJ whole genome shotgun (WGS) entry which is preliminary data.</text>
</comment>
<protein>
    <submittedName>
        <fullName evidence="1">1361_t:CDS:1</fullName>
    </submittedName>
</protein>
<sequence>MNLSMQTLAADGLQFISPNSTILSIAPNQDDKGIEWLQIVKRHFGDFCNKLVNDIENLVKVFKDKSTVSVPTSSPLQKEEIITFLNEAKMLDVLNWWLNAANMDELCAHDSKIIHRYEGTKALDGLTKGIVVPSRNGKNFASNIKL</sequence>
<evidence type="ECO:0000313" key="1">
    <source>
        <dbReference type="EMBL" id="CAG8830546.1"/>
    </source>
</evidence>
<proteinExistence type="predicted"/>
<name>A0ABN7WFF8_GIGMA</name>
<evidence type="ECO:0000313" key="2">
    <source>
        <dbReference type="Proteomes" id="UP000789901"/>
    </source>
</evidence>